<evidence type="ECO:0000313" key="1">
    <source>
        <dbReference type="EMBL" id="MFJ6037282.1"/>
    </source>
</evidence>
<dbReference type="RefSeq" id="WP_158716703.1">
    <property type="nucleotide sequence ID" value="NZ_BBOK01000002.1"/>
</dbReference>
<dbReference type="Proteomes" id="UP001617907">
    <property type="component" value="Unassembled WGS sequence"/>
</dbReference>
<gene>
    <name evidence="1" type="ORF">ACIQFM_13620</name>
</gene>
<proteinExistence type="predicted"/>
<keyword evidence="2" id="KW-1185">Reference proteome</keyword>
<organism evidence="1 2">
    <name type="scientific">Streptomyces ardesiacus</name>
    <dbReference type="NCBI Taxonomy" id="285564"/>
    <lineage>
        <taxon>Bacteria</taxon>
        <taxon>Bacillati</taxon>
        <taxon>Actinomycetota</taxon>
        <taxon>Actinomycetes</taxon>
        <taxon>Kitasatosporales</taxon>
        <taxon>Streptomycetaceae</taxon>
        <taxon>Streptomyces</taxon>
    </lineage>
</organism>
<protein>
    <submittedName>
        <fullName evidence="1">Uncharacterized protein</fullName>
    </submittedName>
</protein>
<reference evidence="1 2" key="1">
    <citation type="submission" date="2024-10" db="EMBL/GenBank/DDBJ databases">
        <title>The Natural Products Discovery Center: Release of the First 8490 Sequenced Strains for Exploring Actinobacteria Biosynthetic Diversity.</title>
        <authorList>
            <person name="Kalkreuter E."/>
            <person name="Kautsar S.A."/>
            <person name="Yang D."/>
            <person name="Bader C.D."/>
            <person name="Teijaro C.N."/>
            <person name="Fluegel L."/>
            <person name="Davis C.M."/>
            <person name="Simpson J.R."/>
            <person name="Lauterbach L."/>
            <person name="Steele A.D."/>
            <person name="Gui C."/>
            <person name="Meng S."/>
            <person name="Li G."/>
            <person name="Viehrig K."/>
            <person name="Ye F."/>
            <person name="Su P."/>
            <person name="Kiefer A.F."/>
            <person name="Nichols A."/>
            <person name="Cepeda A.J."/>
            <person name="Yan W."/>
            <person name="Fan B."/>
            <person name="Jiang Y."/>
            <person name="Adhikari A."/>
            <person name="Zheng C.-J."/>
            <person name="Schuster L."/>
            <person name="Cowan T.M."/>
            <person name="Smanski M.J."/>
            <person name="Chevrette M.G."/>
            <person name="De Carvalho L.P.S."/>
            <person name="Shen B."/>
        </authorList>
    </citation>
    <scope>NUCLEOTIDE SEQUENCE [LARGE SCALE GENOMIC DNA]</scope>
    <source>
        <strain evidence="1 2">NPDC093086</strain>
    </source>
</reference>
<evidence type="ECO:0000313" key="2">
    <source>
        <dbReference type="Proteomes" id="UP001617907"/>
    </source>
</evidence>
<accession>A0ABW8HAP9</accession>
<name>A0ABW8HAP9_9ACTN</name>
<comment type="caution">
    <text evidence="1">The sequence shown here is derived from an EMBL/GenBank/DDBJ whole genome shotgun (WGS) entry which is preliminary data.</text>
</comment>
<dbReference type="EMBL" id="JBIVPC010000006">
    <property type="protein sequence ID" value="MFJ6037282.1"/>
    <property type="molecule type" value="Genomic_DNA"/>
</dbReference>
<sequence>MGRFECSGDERESVTLVLDGRPRRAGDLGVGLVGRLLRAGVVVPAAP</sequence>